<dbReference type="CDD" id="cd05930">
    <property type="entry name" value="A_NRPS"/>
    <property type="match status" value="1"/>
</dbReference>
<dbReference type="PROSITE" id="PS50075">
    <property type="entry name" value="CARRIER"/>
    <property type="match status" value="1"/>
</dbReference>
<evidence type="ECO:0000259" key="1">
    <source>
        <dbReference type="PROSITE" id="PS50075"/>
    </source>
</evidence>
<dbReference type="PROSITE" id="PS00455">
    <property type="entry name" value="AMP_BINDING"/>
    <property type="match status" value="1"/>
</dbReference>
<dbReference type="EMBL" id="VWPH01000010">
    <property type="protein sequence ID" value="KAA5830650.1"/>
    <property type="molecule type" value="Genomic_DNA"/>
</dbReference>
<dbReference type="Proteomes" id="UP000323946">
    <property type="component" value="Unassembled WGS sequence"/>
</dbReference>
<keyword evidence="3" id="KW-1185">Reference proteome</keyword>
<dbReference type="InterPro" id="IPR010071">
    <property type="entry name" value="AA_adenyl_dom"/>
</dbReference>
<dbReference type="SUPFAM" id="SSF52777">
    <property type="entry name" value="CoA-dependent acyltransferases"/>
    <property type="match status" value="1"/>
</dbReference>
<dbReference type="Pfam" id="PF00550">
    <property type="entry name" value="PP-binding"/>
    <property type="match status" value="1"/>
</dbReference>
<organism evidence="2 3">
    <name type="scientific">Saccharopolyspora hirsuta</name>
    <dbReference type="NCBI Taxonomy" id="1837"/>
    <lineage>
        <taxon>Bacteria</taxon>
        <taxon>Bacillati</taxon>
        <taxon>Actinomycetota</taxon>
        <taxon>Actinomycetes</taxon>
        <taxon>Pseudonocardiales</taxon>
        <taxon>Pseudonocardiaceae</taxon>
        <taxon>Saccharopolyspora</taxon>
    </lineage>
</organism>
<feature type="domain" description="Carrier" evidence="1">
    <location>
        <begin position="721"/>
        <end position="800"/>
    </location>
</feature>
<dbReference type="SMR" id="A0A5M7BNN5"/>
<dbReference type="AlphaFoldDB" id="A0A5M7BNN5"/>
<reference evidence="2 3" key="1">
    <citation type="submission" date="2019-09" db="EMBL/GenBank/DDBJ databases">
        <title>Draft genome sequence of the thermophilic Saccharopolyspora hirsuta VKM Ac-666T.</title>
        <authorList>
            <person name="Lobastova T.G."/>
            <person name="Fokina V."/>
            <person name="Bragin E.Y."/>
            <person name="Shtratnikova V.Y."/>
            <person name="Starodumova I.P."/>
            <person name="Tarlachkov S.V."/>
            <person name="Donova M.V."/>
        </authorList>
    </citation>
    <scope>NUCLEOTIDE SEQUENCE [LARGE SCALE GENOMIC DNA]</scope>
    <source>
        <strain evidence="2 3">VKM Ac-666</strain>
    </source>
</reference>
<dbReference type="InterPro" id="IPR045851">
    <property type="entry name" value="AMP-bd_C_sf"/>
</dbReference>
<dbReference type="PANTHER" id="PTHR45527">
    <property type="entry name" value="NONRIBOSOMAL PEPTIDE SYNTHETASE"/>
    <property type="match status" value="1"/>
</dbReference>
<gene>
    <name evidence="2" type="ORF">F1721_22625</name>
</gene>
<accession>A0A5M7BNN5</accession>
<sequence>MPPREFWAAVVERRGTPLPRWADRGPATGDTAVHEVQLAPGAARGAARALGVPVEVALLTAHVKVIAAVTGEPQVLTGYRPAQVVLPCSVALSDEDSWRALASAVHDAEADLRANEPCPSDLLDSGSPIDAVLDLSDGPDALPHPLRVRADAAGDRLRLSFRTGEFSADQVERLGEYYRAALDLMTRQPGERHTSASLLPLAELELQLDGLAGPDRDLPDRRLHELFEERVRAHPDRIAAVHRGTEWSYRQLDERANGIARELLDRGLRPEDVVAVVSDRTLDWMAAVLGIFKAGGCYLPVDPEFPAARVDRMLRRSECRIALTGEAAHADLGDEVVAVPLAGIGDSAEQTGQRVAADQLAYIYFTSGSTGEPKGAMCEHLGMLNHVLAKIEDFGLREGAVIAQTAPQCFDISLWQLVAALLIGGRTVLVEQATIVDGARFADHLVDHGVEVVQLVPSYLDVVLDELRQRADRLALRCASVTGEAVKKELTERWFGALPQVRLVNAYGLTETSDDTNHEVMTEPPAHDRVPLGPPVRNTRVYVVDEQLRPVPLGAPGEIVFSGICVGRGYINDEERTRAVFLPDPHRPGNRLYRSGDLGRWLPGGKLEFLGRRDAQVKIRGFRIEIGEIENELLRVPRVGDSAVVVSTDPGGGKHLVAFHTGPARPAEQLAAPLAQALPDYMVPERFHHLDALPVNDNGKIDRKALTELADRASADAPHAPPETPTEQRLALLWSEVLGVPADQIGREDDFFARGGTSLSAIQLLTRLEQRIALRDFADAPVLASLAALLDERPTGKASP</sequence>
<dbReference type="InterPro" id="IPR009081">
    <property type="entry name" value="PP-bd_ACP"/>
</dbReference>
<dbReference type="NCBIfam" id="TIGR01733">
    <property type="entry name" value="AA-adenyl-dom"/>
    <property type="match status" value="1"/>
</dbReference>
<dbReference type="GO" id="GO:0043041">
    <property type="term" value="P:amino acid activation for nonribosomal peptide biosynthetic process"/>
    <property type="evidence" value="ECO:0007669"/>
    <property type="project" value="TreeGrafter"/>
</dbReference>
<dbReference type="Gene3D" id="3.30.559.30">
    <property type="entry name" value="Nonribosomal peptide synthetase, condensation domain"/>
    <property type="match status" value="1"/>
</dbReference>
<dbReference type="InterPro" id="IPR042099">
    <property type="entry name" value="ANL_N_sf"/>
</dbReference>
<dbReference type="Gene3D" id="1.10.1200.10">
    <property type="entry name" value="ACP-like"/>
    <property type="match status" value="1"/>
</dbReference>
<dbReference type="GO" id="GO:0005737">
    <property type="term" value="C:cytoplasm"/>
    <property type="evidence" value="ECO:0007669"/>
    <property type="project" value="TreeGrafter"/>
</dbReference>
<dbReference type="Gene3D" id="3.30.300.30">
    <property type="match status" value="1"/>
</dbReference>
<name>A0A5M7BNN5_SACHI</name>
<dbReference type="PANTHER" id="PTHR45527:SF1">
    <property type="entry name" value="FATTY ACID SYNTHASE"/>
    <property type="match status" value="1"/>
</dbReference>
<dbReference type="Pfam" id="PF13193">
    <property type="entry name" value="AMP-binding_C"/>
    <property type="match status" value="1"/>
</dbReference>
<dbReference type="InterPro" id="IPR020845">
    <property type="entry name" value="AMP-binding_CS"/>
</dbReference>
<dbReference type="Gene3D" id="3.40.50.12780">
    <property type="entry name" value="N-terminal domain of ligase-like"/>
    <property type="match status" value="1"/>
</dbReference>
<dbReference type="SUPFAM" id="SSF47336">
    <property type="entry name" value="ACP-like"/>
    <property type="match status" value="1"/>
</dbReference>
<evidence type="ECO:0000313" key="2">
    <source>
        <dbReference type="EMBL" id="KAA5830650.1"/>
    </source>
</evidence>
<dbReference type="GO" id="GO:0031177">
    <property type="term" value="F:phosphopantetheine binding"/>
    <property type="evidence" value="ECO:0007669"/>
    <property type="project" value="TreeGrafter"/>
</dbReference>
<proteinExistence type="predicted"/>
<dbReference type="InterPro" id="IPR000873">
    <property type="entry name" value="AMP-dep_synth/lig_dom"/>
</dbReference>
<dbReference type="OrthoDB" id="2472181at2"/>
<dbReference type="Pfam" id="PF00501">
    <property type="entry name" value="AMP-binding"/>
    <property type="match status" value="1"/>
</dbReference>
<dbReference type="InterPro" id="IPR036736">
    <property type="entry name" value="ACP-like_sf"/>
</dbReference>
<dbReference type="GO" id="GO:0044550">
    <property type="term" value="P:secondary metabolite biosynthetic process"/>
    <property type="evidence" value="ECO:0007669"/>
    <property type="project" value="TreeGrafter"/>
</dbReference>
<comment type="caution">
    <text evidence="2">The sequence shown here is derived from an EMBL/GenBank/DDBJ whole genome shotgun (WGS) entry which is preliminary data.</text>
</comment>
<protein>
    <submittedName>
        <fullName evidence="2">Amino acid adenylation domain-containing protein</fullName>
    </submittedName>
</protein>
<dbReference type="SUPFAM" id="SSF56801">
    <property type="entry name" value="Acetyl-CoA synthetase-like"/>
    <property type="match status" value="1"/>
</dbReference>
<dbReference type="RefSeq" id="WP_150068749.1">
    <property type="nucleotide sequence ID" value="NZ_VWPH01000010.1"/>
</dbReference>
<dbReference type="InterPro" id="IPR025110">
    <property type="entry name" value="AMP-bd_C"/>
</dbReference>
<evidence type="ECO:0000313" key="3">
    <source>
        <dbReference type="Proteomes" id="UP000323946"/>
    </source>
</evidence>